<dbReference type="InterPro" id="IPR009072">
    <property type="entry name" value="Histone-fold"/>
</dbReference>
<evidence type="ECO:0000256" key="4">
    <source>
        <dbReference type="ARBA" id="ARBA00023269"/>
    </source>
</evidence>
<comment type="subcellular location">
    <subcellularLocation>
        <location evidence="1">Chromosome</location>
    </subcellularLocation>
</comment>
<gene>
    <name evidence="6" type="ORF">FNYG_15004</name>
</gene>
<dbReference type="PRINTS" id="PR00622">
    <property type="entry name" value="HISTONEH3"/>
</dbReference>
<dbReference type="GO" id="GO:0030527">
    <property type="term" value="F:structural constituent of chromatin"/>
    <property type="evidence" value="ECO:0007669"/>
    <property type="project" value="InterPro"/>
</dbReference>
<feature type="domain" description="Core Histone H2A/H2B/H3" evidence="5">
    <location>
        <begin position="2"/>
        <end position="41"/>
    </location>
</feature>
<dbReference type="EMBL" id="MTQA01000446">
    <property type="protein sequence ID" value="PNP58802.1"/>
    <property type="molecule type" value="Genomic_DNA"/>
</dbReference>
<dbReference type="PANTHER" id="PTHR11426">
    <property type="entry name" value="HISTONE H3"/>
    <property type="match status" value="1"/>
</dbReference>
<dbReference type="Gene3D" id="1.10.20.10">
    <property type="entry name" value="Histone, subunit A"/>
    <property type="match status" value="1"/>
</dbReference>
<dbReference type="InterPro" id="IPR007125">
    <property type="entry name" value="H2A/H2B/H3"/>
</dbReference>
<protein>
    <recommendedName>
        <fullName evidence="5">Core Histone H2A/H2B/H3 domain-containing protein</fullName>
    </recommendedName>
</protein>
<keyword evidence="7" id="KW-1185">Reference proteome</keyword>
<name>A0A2K0UM12_GIBNY</name>
<reference evidence="6 7" key="1">
    <citation type="submission" date="2017-06" db="EMBL/GenBank/DDBJ databases">
        <title>Genome of Fusarium nygamai isolate CS10214.</title>
        <authorList>
            <person name="Gardiner D.M."/>
            <person name="Obanor F."/>
            <person name="Kazan K."/>
        </authorList>
    </citation>
    <scope>NUCLEOTIDE SEQUENCE [LARGE SCALE GENOMIC DNA]</scope>
    <source>
        <strain evidence="6 7">CS10214</strain>
    </source>
</reference>
<evidence type="ECO:0000259" key="5">
    <source>
        <dbReference type="Pfam" id="PF00125"/>
    </source>
</evidence>
<dbReference type="OrthoDB" id="842664at2759"/>
<evidence type="ECO:0000256" key="3">
    <source>
        <dbReference type="ARBA" id="ARBA00022454"/>
    </source>
</evidence>
<proteinExistence type="inferred from homology"/>
<evidence type="ECO:0000256" key="2">
    <source>
        <dbReference type="ARBA" id="ARBA00010343"/>
    </source>
</evidence>
<sequence>MALQEAAEAYMVHLFEDTNLCAIHAKRVTIMQMDIQLARRIRGIWGGLG</sequence>
<comment type="similarity">
    <text evidence="2">Belongs to the histone H3 family.</text>
</comment>
<dbReference type="SUPFAM" id="SSF47113">
    <property type="entry name" value="Histone-fold"/>
    <property type="match status" value="1"/>
</dbReference>
<dbReference type="Pfam" id="PF00125">
    <property type="entry name" value="Histone"/>
    <property type="match status" value="1"/>
</dbReference>
<accession>A0A2K0UM12</accession>
<evidence type="ECO:0000256" key="1">
    <source>
        <dbReference type="ARBA" id="ARBA00004286"/>
    </source>
</evidence>
<dbReference type="Proteomes" id="UP000236664">
    <property type="component" value="Unassembled WGS sequence"/>
</dbReference>
<dbReference type="InterPro" id="IPR000164">
    <property type="entry name" value="Histone_H3/CENP-A"/>
</dbReference>
<keyword evidence="4" id="KW-0544">Nucleosome core</keyword>
<dbReference type="AlphaFoldDB" id="A0A2K0UM12"/>
<keyword evidence="3" id="KW-0158">Chromosome</keyword>
<organism evidence="6 7">
    <name type="scientific">Gibberella nygamai</name>
    <name type="common">Bean root rot disease fungus</name>
    <name type="synonym">Fusarium nygamai</name>
    <dbReference type="NCBI Taxonomy" id="42673"/>
    <lineage>
        <taxon>Eukaryota</taxon>
        <taxon>Fungi</taxon>
        <taxon>Dikarya</taxon>
        <taxon>Ascomycota</taxon>
        <taxon>Pezizomycotina</taxon>
        <taxon>Sordariomycetes</taxon>
        <taxon>Hypocreomycetidae</taxon>
        <taxon>Hypocreales</taxon>
        <taxon>Nectriaceae</taxon>
        <taxon>Fusarium</taxon>
        <taxon>Fusarium fujikuroi species complex</taxon>
    </lineage>
</organism>
<evidence type="ECO:0000313" key="7">
    <source>
        <dbReference type="Proteomes" id="UP000236664"/>
    </source>
</evidence>
<dbReference type="STRING" id="42673.A0A2K0UM12"/>
<keyword evidence="4" id="KW-0238">DNA-binding</keyword>
<evidence type="ECO:0000313" key="6">
    <source>
        <dbReference type="EMBL" id="PNP58802.1"/>
    </source>
</evidence>
<dbReference type="GO" id="GO:0046982">
    <property type="term" value="F:protein heterodimerization activity"/>
    <property type="evidence" value="ECO:0007669"/>
    <property type="project" value="InterPro"/>
</dbReference>
<dbReference type="GO" id="GO:0000786">
    <property type="term" value="C:nucleosome"/>
    <property type="evidence" value="ECO:0007669"/>
    <property type="project" value="UniProtKB-KW"/>
</dbReference>
<dbReference type="SMART" id="SM00428">
    <property type="entry name" value="H3"/>
    <property type="match status" value="1"/>
</dbReference>
<comment type="caution">
    <text evidence="6">The sequence shown here is derived from an EMBL/GenBank/DDBJ whole genome shotgun (WGS) entry which is preliminary data.</text>
</comment>
<dbReference type="GO" id="GO:0003677">
    <property type="term" value="F:DNA binding"/>
    <property type="evidence" value="ECO:0007669"/>
    <property type="project" value="InterPro"/>
</dbReference>